<comment type="caution">
    <text evidence="1">The sequence shown here is derived from an EMBL/GenBank/DDBJ whole genome shotgun (WGS) entry which is preliminary data.</text>
</comment>
<sequence>MQTSIFVLAALGALAWLGSRWWMKRKNLAPTILLGADVHGLLIRELTPTQDHTRTIPWTDVHAVAAYKIDLFSFDTIALGFQLANGTRLEFCEEVEGWSDLAQGLHHYLPGCIPFHEWFKPVAFPAFQTNFTEIFKRETALQVELHQ</sequence>
<dbReference type="Proteomes" id="UP000253426">
    <property type="component" value="Unassembled WGS sequence"/>
</dbReference>
<evidence type="ECO:0000313" key="1">
    <source>
        <dbReference type="EMBL" id="RBP38532.1"/>
    </source>
</evidence>
<dbReference type="EMBL" id="QNRR01000011">
    <property type="protein sequence ID" value="RBP38532.1"/>
    <property type="molecule type" value="Genomic_DNA"/>
</dbReference>
<reference evidence="1 2" key="1">
    <citation type="submission" date="2018-06" db="EMBL/GenBank/DDBJ databases">
        <title>Genomic Encyclopedia of Type Strains, Phase IV (KMG-IV): sequencing the most valuable type-strain genomes for metagenomic binning, comparative biology and taxonomic classification.</title>
        <authorList>
            <person name="Goeker M."/>
        </authorList>
    </citation>
    <scope>NUCLEOTIDE SEQUENCE [LARGE SCALE GENOMIC DNA]</scope>
    <source>
        <strain evidence="1 2">DSM 25532</strain>
    </source>
</reference>
<name>A0A366HAC1_9BACT</name>
<protein>
    <submittedName>
        <fullName evidence="1">Uncharacterized protein</fullName>
    </submittedName>
</protein>
<evidence type="ECO:0000313" key="2">
    <source>
        <dbReference type="Proteomes" id="UP000253426"/>
    </source>
</evidence>
<organism evidence="1 2">
    <name type="scientific">Roseimicrobium gellanilyticum</name>
    <dbReference type="NCBI Taxonomy" id="748857"/>
    <lineage>
        <taxon>Bacteria</taxon>
        <taxon>Pseudomonadati</taxon>
        <taxon>Verrucomicrobiota</taxon>
        <taxon>Verrucomicrobiia</taxon>
        <taxon>Verrucomicrobiales</taxon>
        <taxon>Verrucomicrobiaceae</taxon>
        <taxon>Roseimicrobium</taxon>
    </lineage>
</organism>
<accession>A0A366HAC1</accession>
<dbReference type="OrthoDB" id="1353806at2"/>
<dbReference type="AlphaFoldDB" id="A0A366HAC1"/>
<keyword evidence="2" id="KW-1185">Reference proteome</keyword>
<gene>
    <name evidence="1" type="ORF">DES53_11150</name>
</gene>
<proteinExistence type="predicted"/>